<dbReference type="PROSITE" id="PS50082">
    <property type="entry name" value="WD_REPEATS_2"/>
    <property type="match status" value="2"/>
</dbReference>
<dbReference type="EMBL" id="CAJNRD030001116">
    <property type="protein sequence ID" value="CAG5074916.1"/>
    <property type="molecule type" value="Genomic_DNA"/>
</dbReference>
<dbReference type="InterPro" id="IPR019775">
    <property type="entry name" value="WD40_repeat_CS"/>
</dbReference>
<sequence length="882" mass="98607">MKFAYKFGNLLSTVYRKGNLLFANDGSSLISPVGNRISIYDLKNHKSSTLPVESRYNYTAIDLSPNGYILVAVNEEGEAHVISMISKMIIHKYRFKKPRVFHSAVDETTTLSWSWDSRFLIVGSKDTFTKLYSLEKFSNFRYCNIGGHSDEIIYVSFESSGTYDLFTLAKNGHLCLWEASLDPQDLKPFVPKKVKREDSESEDDIDLETAIEHTKASKKFAKNSKICAEDPHNPQDPQTLKNLKGLKNLRDPQDPIDPHNPQGPSDPHNPQALKNSQNLKKQQNINDPQNPHDPQEPLKFFFKLTSRHYLADEAKTQKKGNSAVAASTASYHAASKILVVGFSTGSFFLYEMPEVNLIHSLSVSNNSLSTVTFNPSGDWIALGSSLLGQLLVWEWQSETYVLKQQGHAHDMTCLAYSGDGLWIVTGGDDGKVKLWNTTTGFCVATFSEHCSRVTEVIFRGQDYFDIYLWSMKLGTLLEVLSGHTGPVSSLAFTTSPGSSSMASVSWDKTLKLWNAIENNSEHETINLTSDGLAVIYKPDGKEVAVSTLDGAISFFDVKTSLQTGSIEGRNDLGAGRSETDLITAKKNLAGKAFTSLCYSADGQCILAGGASKNVCIYDVREQVLVKKFEITQNRSLDAVDDFINRRKITEFGNLALVDERQDGVNIKLPGVKSGDMASRGTKPEVRVFQLQFSPTGLAWAAATTEGLLIYKVDSGDMFDPFMLEINITPEAVREKVEDQEFSQALMMALRLNEKDIIRFVVEAVPVDDVELTVTSLSEVYIDRLLKFVGVELERTRHIHFYLIFAEIILGKCRHKLSPLQLTSLLTLQKNMQQKYDDLSKICDFNKYTIEYIIRTAKLKSKPTDDSDNESESSLNLMKMDED</sequence>
<evidence type="ECO:0000256" key="4">
    <source>
        <dbReference type="PROSITE-ProRule" id="PRU00221"/>
    </source>
</evidence>
<organism evidence="7 8">
    <name type="scientific">Cotesia congregata</name>
    <name type="common">Parasitoid wasp</name>
    <name type="synonym">Apanteles congregatus</name>
    <dbReference type="NCBI Taxonomy" id="51543"/>
    <lineage>
        <taxon>Eukaryota</taxon>
        <taxon>Metazoa</taxon>
        <taxon>Ecdysozoa</taxon>
        <taxon>Arthropoda</taxon>
        <taxon>Hexapoda</taxon>
        <taxon>Insecta</taxon>
        <taxon>Pterygota</taxon>
        <taxon>Neoptera</taxon>
        <taxon>Endopterygota</taxon>
        <taxon>Hymenoptera</taxon>
        <taxon>Apocrita</taxon>
        <taxon>Ichneumonoidea</taxon>
        <taxon>Braconidae</taxon>
        <taxon>Microgastrinae</taxon>
        <taxon>Cotesia</taxon>
    </lineage>
</organism>
<dbReference type="Pfam" id="PF04003">
    <property type="entry name" value="Utp12"/>
    <property type="match status" value="1"/>
</dbReference>
<feature type="region of interest" description="Disordered" evidence="5">
    <location>
        <begin position="247"/>
        <end position="297"/>
    </location>
</feature>
<dbReference type="PANTHER" id="PTHR19858">
    <property type="entry name" value="WD40 REPEAT PROTEIN"/>
    <property type="match status" value="1"/>
</dbReference>
<keyword evidence="8" id="KW-1185">Reference proteome</keyword>
<dbReference type="SMART" id="SM00320">
    <property type="entry name" value="WD40"/>
    <property type="match status" value="9"/>
</dbReference>
<dbReference type="AlphaFoldDB" id="A0A8J2EJF2"/>
<name>A0A8J2EJF2_COTCN</name>
<evidence type="ECO:0000256" key="2">
    <source>
        <dbReference type="ARBA" id="ARBA00022574"/>
    </source>
</evidence>
<dbReference type="OrthoDB" id="3142434at2759"/>
<feature type="compositionally biased region" description="Basic and acidic residues" evidence="5">
    <location>
        <begin position="248"/>
        <end position="257"/>
    </location>
</feature>
<reference evidence="7" key="1">
    <citation type="submission" date="2021-04" db="EMBL/GenBank/DDBJ databases">
        <authorList>
            <person name="Chebbi M.A.C M."/>
        </authorList>
    </citation>
    <scope>NUCLEOTIDE SEQUENCE</scope>
</reference>
<dbReference type="Pfam" id="PF00400">
    <property type="entry name" value="WD40"/>
    <property type="match status" value="3"/>
</dbReference>
<feature type="compositionally biased region" description="Polar residues" evidence="5">
    <location>
        <begin position="272"/>
        <end position="289"/>
    </location>
</feature>
<dbReference type="InterPro" id="IPR007148">
    <property type="entry name" value="SSU_processome_Utp12"/>
</dbReference>
<dbReference type="InterPro" id="IPR027145">
    <property type="entry name" value="PWP2"/>
</dbReference>
<feature type="region of interest" description="Disordered" evidence="5">
    <location>
        <begin position="860"/>
        <end position="882"/>
    </location>
</feature>
<evidence type="ECO:0000256" key="5">
    <source>
        <dbReference type="SAM" id="MobiDB-lite"/>
    </source>
</evidence>
<protein>
    <submittedName>
        <fullName evidence="7">Similar to PWP2: Periodic tryptophan protein 2 homolog (Pongo abelii)</fullName>
    </submittedName>
</protein>
<feature type="repeat" description="WD" evidence="4">
    <location>
        <begin position="404"/>
        <end position="445"/>
    </location>
</feature>
<feature type="repeat" description="WD" evidence="4">
    <location>
        <begin position="480"/>
        <end position="523"/>
    </location>
</feature>
<keyword evidence="3" id="KW-0677">Repeat</keyword>
<dbReference type="InterPro" id="IPR036322">
    <property type="entry name" value="WD40_repeat_dom_sf"/>
</dbReference>
<dbReference type="GO" id="GO:0000028">
    <property type="term" value="P:ribosomal small subunit assembly"/>
    <property type="evidence" value="ECO:0007669"/>
    <property type="project" value="TreeGrafter"/>
</dbReference>
<dbReference type="SUPFAM" id="SSF50978">
    <property type="entry name" value="WD40 repeat-like"/>
    <property type="match status" value="2"/>
</dbReference>
<comment type="caution">
    <text evidence="7">The sequence shown here is derived from an EMBL/GenBank/DDBJ whole genome shotgun (WGS) entry which is preliminary data.</text>
</comment>
<evidence type="ECO:0000256" key="3">
    <source>
        <dbReference type="ARBA" id="ARBA00022737"/>
    </source>
</evidence>
<proteinExistence type="inferred from homology"/>
<evidence type="ECO:0000256" key="1">
    <source>
        <dbReference type="ARBA" id="ARBA00010226"/>
    </source>
</evidence>
<accession>A0A8J2EJF2</accession>
<dbReference type="GO" id="GO:0000462">
    <property type="term" value="P:maturation of SSU-rRNA from tricistronic rRNA transcript (SSU-rRNA, 5.8S rRNA, LSU-rRNA)"/>
    <property type="evidence" value="ECO:0007669"/>
    <property type="project" value="TreeGrafter"/>
</dbReference>
<evidence type="ECO:0000259" key="6">
    <source>
        <dbReference type="Pfam" id="PF04003"/>
    </source>
</evidence>
<feature type="non-terminal residue" evidence="7">
    <location>
        <position position="1"/>
    </location>
</feature>
<dbReference type="GO" id="GO:0032040">
    <property type="term" value="C:small-subunit processome"/>
    <property type="evidence" value="ECO:0007669"/>
    <property type="project" value="TreeGrafter"/>
</dbReference>
<dbReference type="Proteomes" id="UP000786811">
    <property type="component" value="Unassembled WGS sequence"/>
</dbReference>
<gene>
    <name evidence="7" type="ORF">HICCMSTLAB_LOCUS1127</name>
</gene>
<dbReference type="Gene3D" id="2.130.10.10">
    <property type="entry name" value="YVTN repeat-like/Quinoprotein amine dehydrogenase"/>
    <property type="match status" value="3"/>
</dbReference>
<dbReference type="InterPro" id="IPR015943">
    <property type="entry name" value="WD40/YVTN_repeat-like_dom_sf"/>
</dbReference>
<evidence type="ECO:0000313" key="8">
    <source>
        <dbReference type="Proteomes" id="UP000786811"/>
    </source>
</evidence>
<dbReference type="InterPro" id="IPR001680">
    <property type="entry name" value="WD40_rpt"/>
</dbReference>
<feature type="domain" description="Small-subunit processome Utp12" evidence="6">
    <location>
        <begin position="752"/>
        <end position="853"/>
    </location>
</feature>
<dbReference type="PANTHER" id="PTHR19858:SF0">
    <property type="entry name" value="PERIODIC TRYPTOPHAN PROTEIN 2 HOMOLOG"/>
    <property type="match status" value="1"/>
</dbReference>
<dbReference type="PROSITE" id="PS00678">
    <property type="entry name" value="WD_REPEATS_1"/>
    <property type="match status" value="1"/>
</dbReference>
<dbReference type="GO" id="GO:0034388">
    <property type="term" value="C:Pwp2p-containing subcomplex of 90S preribosome"/>
    <property type="evidence" value="ECO:0007669"/>
    <property type="project" value="TreeGrafter"/>
</dbReference>
<comment type="similarity">
    <text evidence="1">Belongs to the WD repeat PWP2 family.</text>
</comment>
<dbReference type="PROSITE" id="PS50294">
    <property type="entry name" value="WD_REPEATS_REGION"/>
    <property type="match status" value="2"/>
</dbReference>
<evidence type="ECO:0000313" key="7">
    <source>
        <dbReference type="EMBL" id="CAG5074916.1"/>
    </source>
</evidence>
<keyword evidence="2 4" id="KW-0853">WD repeat</keyword>